<organism evidence="2 3">
    <name type="scientific">Kroppenstedtia pulmonis</name>
    <dbReference type="NCBI Taxonomy" id="1380685"/>
    <lineage>
        <taxon>Bacteria</taxon>
        <taxon>Bacillati</taxon>
        <taxon>Bacillota</taxon>
        <taxon>Bacilli</taxon>
        <taxon>Bacillales</taxon>
        <taxon>Thermoactinomycetaceae</taxon>
        <taxon>Kroppenstedtia</taxon>
    </lineage>
</organism>
<proteinExistence type="predicted"/>
<dbReference type="AlphaFoldDB" id="A0A7D3XNL3"/>
<gene>
    <name evidence="2" type="ORF">GXN76_00395</name>
</gene>
<dbReference type="Proteomes" id="UP000503088">
    <property type="component" value="Chromosome"/>
</dbReference>
<dbReference type="RefSeq" id="WP_173219088.1">
    <property type="nucleotide sequence ID" value="NZ_CP048104.1"/>
</dbReference>
<dbReference type="EMBL" id="CP048104">
    <property type="protein sequence ID" value="QKG83067.1"/>
    <property type="molecule type" value="Genomic_DNA"/>
</dbReference>
<name>A0A7D3XNL3_9BACL</name>
<accession>A0A7D3XNL3</accession>
<sequence length="320" mass="35889">MLPVSEELKHKLQEANRELRQAYPVEGFPRDEIRNKLKEIGYFLKMEKWSGEEVKTWLGGRSLVGVDGSVNSTAGSYPHVLSIFQALAKETTGQECWAADIYTPLLDAGQDEDVSEGQLAREAKHRGSLLASLELQVALQGVQQWRPKMMMMDGSLLHYLMEDAEGWARLAEQAESEEVLLVGVSEEIGTKSLARYLYPDQPAYSDRDVLFGMMESEEVYISKVLNPPGSGLWKAVLCSAQNPQPVGIDGLLSQSADQEEVIRLVHTLTPAQGRGIPLWLDIVDKEVRVTDPLVTAMVEQFIDPDLRHRLLVPKRKDRHL</sequence>
<dbReference type="Pfam" id="PF09376">
    <property type="entry name" value="NurA"/>
    <property type="match status" value="1"/>
</dbReference>
<dbReference type="KEGG" id="kpul:GXN76_00395"/>
<evidence type="ECO:0000259" key="1">
    <source>
        <dbReference type="SMART" id="SM00933"/>
    </source>
</evidence>
<evidence type="ECO:0000313" key="3">
    <source>
        <dbReference type="Proteomes" id="UP000503088"/>
    </source>
</evidence>
<feature type="domain" description="NurA" evidence="1">
    <location>
        <begin position="61"/>
        <end position="289"/>
    </location>
</feature>
<evidence type="ECO:0000313" key="2">
    <source>
        <dbReference type="EMBL" id="QKG83067.1"/>
    </source>
</evidence>
<reference evidence="2 3" key="1">
    <citation type="submission" date="2020-01" db="EMBL/GenBank/DDBJ databases">
        <authorList>
            <person name="Gulvik C.A."/>
            <person name="Batra D.G."/>
        </authorList>
    </citation>
    <scope>NUCLEOTIDE SEQUENCE [LARGE SCALE GENOMIC DNA]</scope>
    <source>
        <strain evidence="2 3">W9323</strain>
    </source>
</reference>
<protein>
    <submittedName>
        <fullName evidence="2">DNA double-strand break repair nuclease NurA</fullName>
    </submittedName>
</protein>
<dbReference type="InterPro" id="IPR018977">
    <property type="entry name" value="NurA_domain"/>
</dbReference>
<dbReference type="SMART" id="SM00933">
    <property type="entry name" value="NurA"/>
    <property type="match status" value="1"/>
</dbReference>
<keyword evidence="3" id="KW-1185">Reference proteome</keyword>